<organism evidence="2 3">
    <name type="scientific">Paramecium primaurelia</name>
    <dbReference type="NCBI Taxonomy" id="5886"/>
    <lineage>
        <taxon>Eukaryota</taxon>
        <taxon>Sar</taxon>
        <taxon>Alveolata</taxon>
        <taxon>Ciliophora</taxon>
        <taxon>Intramacronucleata</taxon>
        <taxon>Oligohymenophorea</taxon>
        <taxon>Peniculida</taxon>
        <taxon>Parameciidae</taxon>
        <taxon>Paramecium</taxon>
    </lineage>
</organism>
<gene>
    <name evidence="2" type="ORF">PPRIM_AZ9-3.1.T0580208</name>
</gene>
<feature type="region of interest" description="Disordered" evidence="1">
    <location>
        <begin position="13"/>
        <end position="58"/>
    </location>
</feature>
<feature type="compositionally biased region" description="Polar residues" evidence="1">
    <location>
        <begin position="14"/>
        <end position="30"/>
    </location>
</feature>
<evidence type="ECO:0000313" key="2">
    <source>
        <dbReference type="EMBL" id="CAD8077628.1"/>
    </source>
</evidence>
<dbReference type="OMA" id="MEMNIHI"/>
<dbReference type="EMBL" id="CAJJDM010000059">
    <property type="protein sequence ID" value="CAD8077628.1"/>
    <property type="molecule type" value="Genomic_DNA"/>
</dbReference>
<comment type="caution">
    <text evidence="2">The sequence shown here is derived from an EMBL/GenBank/DDBJ whole genome shotgun (WGS) entry which is preliminary data.</text>
</comment>
<protein>
    <recommendedName>
        <fullName evidence="4">Cyclic nucleotide-binding domain-containing protein</fullName>
    </recommendedName>
</protein>
<evidence type="ECO:0008006" key="4">
    <source>
        <dbReference type="Google" id="ProtNLM"/>
    </source>
</evidence>
<reference evidence="2" key="1">
    <citation type="submission" date="2021-01" db="EMBL/GenBank/DDBJ databases">
        <authorList>
            <consortium name="Genoscope - CEA"/>
            <person name="William W."/>
        </authorList>
    </citation>
    <scope>NUCLEOTIDE SEQUENCE</scope>
</reference>
<evidence type="ECO:0000256" key="1">
    <source>
        <dbReference type="SAM" id="MobiDB-lite"/>
    </source>
</evidence>
<proteinExistence type="predicted"/>
<evidence type="ECO:0000313" key="3">
    <source>
        <dbReference type="Proteomes" id="UP000688137"/>
    </source>
</evidence>
<accession>A0A8S1MB33</accession>
<dbReference type="AlphaFoldDB" id="A0A8S1MB33"/>
<keyword evidence="3" id="KW-1185">Reference proteome</keyword>
<name>A0A8S1MB33_PARPR</name>
<dbReference type="Proteomes" id="UP000688137">
    <property type="component" value="Unassembled WGS sequence"/>
</dbReference>
<sequence length="607" mass="71700">MNTLRKKSVIQMKQIDTPSTQSTTRKTLQSRSKRAKTEHNYPEVSQFEPSKKRNREQLLPQTHQQYLKAKRDIEYTYLIQQRRRQKTQHNEIPFDLKMAYIIKRQSVTGRKILHKSSFEESVSSPITKKKLDSICEETFQLQPIKKDPILEQECLGYPSLHQEWDKRWESLFETFFEMQAVKSKNISQQSETRKDSRVKFSKGIVMKNNQRPINNRINNDEILVLKRELSKQPIYRDIQKLEPIFQKNKFLSRFNEIIRKIIIQQCQLREYQPDELVLSNEINCDKVFVIVLGSCKVVMTSFNKDQEILGRMVIRSIYDGYHINVDNLLIEKKIEDIKKMNNLSEANLQQYVKSEIYSQEKSVVIEISREIYDNVLTYAIDEEMREKIELLQRIKILGFNKDLRPLAAILHYHEYKFGDLIISAKQEIRHCYFVKSGRIKVTICTRKQRELYNYLTQSNQIDLYDFSEESSIVKTSKNIDHCGKILRTNKNSHPFMEMNIHIDIKSLEVGDFFGGSSLLTQQEIIATNRYKKDKLALVSLIALTPVVELYSIDSMEFETLPDGFQHQLKELSLSQSEFDDFDVDKIVNDYDQWSILKQAYYKSLAKN</sequence>